<evidence type="ECO:0000313" key="2">
    <source>
        <dbReference type="EMBL" id="MBK9982856.1"/>
    </source>
</evidence>
<reference evidence="2 3" key="1">
    <citation type="submission" date="2020-10" db="EMBL/GenBank/DDBJ databases">
        <title>Connecting structure to function with the recovery of over 1000 high-quality activated sludge metagenome-assembled genomes encoding full-length rRNA genes using long-read sequencing.</title>
        <authorList>
            <person name="Singleton C.M."/>
            <person name="Petriglieri F."/>
            <person name="Kristensen J.M."/>
            <person name="Kirkegaard R.H."/>
            <person name="Michaelsen T.Y."/>
            <person name="Andersen M.H."/>
            <person name="Karst S.M."/>
            <person name="Dueholm M.S."/>
            <person name="Nielsen P.H."/>
            <person name="Albertsen M."/>
        </authorList>
    </citation>
    <scope>NUCLEOTIDE SEQUENCE [LARGE SCALE GENOMIC DNA]</scope>
    <source>
        <strain evidence="2">Ribe_18-Q3-R11-54_MAXAC.273</strain>
    </source>
</reference>
<accession>A0A9D7XQA9</accession>
<evidence type="ECO:0000256" key="1">
    <source>
        <dbReference type="SAM" id="SignalP"/>
    </source>
</evidence>
<feature type="signal peptide" evidence="1">
    <location>
        <begin position="1"/>
        <end position="19"/>
    </location>
</feature>
<comment type="caution">
    <text evidence="2">The sequence shown here is derived from an EMBL/GenBank/DDBJ whole genome shotgun (WGS) entry which is preliminary data.</text>
</comment>
<gene>
    <name evidence="2" type="ORF">IPP15_10630</name>
</gene>
<sequence>MKISVLFISILLMSAKSLAQDFENPEAFYEYLKENGLVKNYKYSVLSPFISKNDIDSLGIFNHFAELCDIGFSPNDVNMNLDYYRPYYFSILMNRIVNIARDNINIKYSSFEYDIPKNVSINLNGTPRSIEILLDDEYHRNGGLEIVTNILNQINKYLNIENCSYRYLLIRARNKFKWNVFNKVYDSILNYRIILMPVHLIKTLEHSNKIKYRNELYIPGSYVSEKPTGRLIWGYALTSISEISQKENIISGRDSNWDIKSVFCMTLENILRGSKIRYDSIIIQLFSDKTCTQSIMKTSKFQDLPEDVLDQYLRVSIYYAQKEHSITESMSYLRRESNVEIPKFINTFLKISNQEFLIAQAYQDDYWSFESAKSLSEINPDMFPDFETPSHLRFIRANFYSVGFVPYFKVTGKNPDLIRLGYAIIEDRDLAESIMNE</sequence>
<dbReference type="Proteomes" id="UP000808337">
    <property type="component" value="Unassembled WGS sequence"/>
</dbReference>
<dbReference type="AlphaFoldDB" id="A0A9D7XQA9"/>
<name>A0A9D7XQA9_9BACT</name>
<evidence type="ECO:0000313" key="3">
    <source>
        <dbReference type="Proteomes" id="UP000808337"/>
    </source>
</evidence>
<dbReference type="EMBL" id="JADKGY010000008">
    <property type="protein sequence ID" value="MBK9982856.1"/>
    <property type="molecule type" value="Genomic_DNA"/>
</dbReference>
<protein>
    <submittedName>
        <fullName evidence="2">Uncharacterized protein</fullName>
    </submittedName>
</protein>
<proteinExistence type="predicted"/>
<feature type="chain" id="PRO_5038779798" evidence="1">
    <location>
        <begin position="20"/>
        <end position="437"/>
    </location>
</feature>
<keyword evidence="1" id="KW-0732">Signal</keyword>
<organism evidence="2 3">
    <name type="scientific">Candidatus Opimibacter skivensis</name>
    <dbReference type="NCBI Taxonomy" id="2982028"/>
    <lineage>
        <taxon>Bacteria</taxon>
        <taxon>Pseudomonadati</taxon>
        <taxon>Bacteroidota</taxon>
        <taxon>Saprospiria</taxon>
        <taxon>Saprospirales</taxon>
        <taxon>Saprospiraceae</taxon>
        <taxon>Candidatus Opimibacter</taxon>
    </lineage>
</organism>